<evidence type="ECO:0000256" key="1">
    <source>
        <dbReference type="ARBA" id="ARBA00004651"/>
    </source>
</evidence>
<evidence type="ECO:0000256" key="5">
    <source>
        <dbReference type="ARBA" id="ARBA00022989"/>
    </source>
</evidence>
<dbReference type="Pfam" id="PF00664">
    <property type="entry name" value="ABC_membrane"/>
    <property type="match status" value="1"/>
</dbReference>
<dbReference type="PROSITE" id="PS50893">
    <property type="entry name" value="ABC_TRANSPORTER_2"/>
    <property type="match status" value="1"/>
</dbReference>
<feature type="domain" description="ABC transmembrane type-1" evidence="9">
    <location>
        <begin position="26"/>
        <end position="269"/>
    </location>
</feature>
<comment type="caution">
    <text evidence="10">The sequence shown here is derived from an EMBL/GenBank/DDBJ whole genome shotgun (WGS) entry which is preliminary data.</text>
</comment>
<dbReference type="NCBIfam" id="TIGR02857">
    <property type="entry name" value="CydD"/>
    <property type="match status" value="1"/>
</dbReference>
<keyword evidence="2 7" id="KW-0812">Transmembrane</keyword>
<dbReference type="Gene3D" id="1.20.1560.10">
    <property type="entry name" value="ABC transporter type 1, transmembrane domain"/>
    <property type="match status" value="1"/>
</dbReference>
<dbReference type="InterPro" id="IPR011527">
    <property type="entry name" value="ABC1_TM_dom"/>
</dbReference>
<dbReference type="PROSITE" id="PS50929">
    <property type="entry name" value="ABC_TM1F"/>
    <property type="match status" value="1"/>
</dbReference>
<keyword evidence="3" id="KW-0547">Nucleotide-binding</keyword>
<dbReference type="PROSITE" id="PS00211">
    <property type="entry name" value="ABC_TRANSPORTER_1"/>
    <property type="match status" value="1"/>
</dbReference>
<dbReference type="GO" id="GO:0140359">
    <property type="term" value="F:ABC-type transporter activity"/>
    <property type="evidence" value="ECO:0007669"/>
    <property type="project" value="InterPro"/>
</dbReference>
<dbReference type="InterPro" id="IPR025662">
    <property type="entry name" value="Sigma_54_int_dom_ATP-bd_1"/>
</dbReference>
<protein>
    <submittedName>
        <fullName evidence="10">ABC transporter ATP-binding protein</fullName>
    </submittedName>
</protein>
<feature type="transmembrane region" description="Helical" evidence="7">
    <location>
        <begin position="247"/>
        <end position="269"/>
    </location>
</feature>
<dbReference type="InterPro" id="IPR003439">
    <property type="entry name" value="ABC_transporter-like_ATP-bd"/>
</dbReference>
<dbReference type="GO" id="GO:0005886">
    <property type="term" value="C:plasma membrane"/>
    <property type="evidence" value="ECO:0007669"/>
    <property type="project" value="UniProtKB-SubCell"/>
</dbReference>
<evidence type="ECO:0000256" key="2">
    <source>
        <dbReference type="ARBA" id="ARBA00022692"/>
    </source>
</evidence>
<dbReference type="Proteomes" id="UP000196086">
    <property type="component" value="Unassembled WGS sequence"/>
</dbReference>
<organism evidence="10 11">
    <name type="scientific">Acetobacter cibinongensis</name>
    <dbReference type="NCBI Taxonomy" id="146475"/>
    <lineage>
        <taxon>Bacteria</taxon>
        <taxon>Pseudomonadati</taxon>
        <taxon>Pseudomonadota</taxon>
        <taxon>Alphaproteobacteria</taxon>
        <taxon>Acetobacterales</taxon>
        <taxon>Acetobacteraceae</taxon>
        <taxon>Acetobacter</taxon>
    </lineage>
</organism>
<dbReference type="CDD" id="cd03228">
    <property type="entry name" value="ABCC_MRP_Like"/>
    <property type="match status" value="1"/>
</dbReference>
<dbReference type="EMBL" id="JOMQ01000005">
    <property type="protein sequence ID" value="OUJ04373.1"/>
    <property type="molecule type" value="Genomic_DNA"/>
</dbReference>
<keyword evidence="4 10" id="KW-0067">ATP-binding</keyword>
<dbReference type="PANTHER" id="PTHR24221:SF261">
    <property type="entry name" value="GLUTATHIONE_L-CYSTEINE TRANSPORT SYSTEM ATP-BINDING_PERMEASE PROTEIN CYDD"/>
    <property type="match status" value="1"/>
</dbReference>
<dbReference type="RefSeq" id="WP_086650296.1">
    <property type="nucleotide sequence ID" value="NZ_JOMQ01000005.1"/>
</dbReference>
<dbReference type="CDD" id="cd18584">
    <property type="entry name" value="ABC_6TM_AarD_CydD"/>
    <property type="match status" value="1"/>
</dbReference>
<evidence type="ECO:0000313" key="11">
    <source>
        <dbReference type="Proteomes" id="UP000196086"/>
    </source>
</evidence>
<sequence length="573" mass="60482">MSGEKAAVRAWTRKQSLLGRRAARPVILLGLLSPLCGVGQAWCIATLLGCALMSLSDGPVTACPSWPLYGFILFALIRAVCMMGSDVAAAKSGINARQRLRSSVLHSILTGGPALLRNTHSGVLATTAVDRIEALDGFFARWIPASVLWMAAPLIILIPVYMVSPQAALILGLCGLTVPFCQAIFGIGAAVASRNQFLAMTRLQARFLDRVKGIATIVLAGRTEDETRRLAGAAEELRLRTMKVLRVAFLSSASIDCAMVVALIVLATLTGAHALAQKEAGAHSLLEPMLRNGLFVLIVIPEFFAPLRSMALAYQDRAHAQGAATAILDLPAPVVPAVLPEGTRTVTANGVTVALDDVCFTWDPARGPALQNMSFTVPAGETLILAGESGSGKSTIMELLLGFITPDSGRVLLNGAPLETLVPDSLCRMISWIGQKPVLFAGSLRDNVLFASPDADEESLQAALKAAAVDEFLPLLPNGLETIIGEGGFGLSGGQAQRIAIARAYLKNAPVLLLDEPTAHLDPLTEKSVFLSLQRLAAQKTVILATHSAAAHMLNGRRIDLQRGVIVSRQGAA</sequence>
<dbReference type="SMART" id="SM00382">
    <property type="entry name" value="AAA"/>
    <property type="match status" value="1"/>
</dbReference>
<comment type="subcellular location">
    <subcellularLocation>
        <location evidence="1">Cell membrane</location>
        <topology evidence="1">Multi-pass membrane protein</topology>
    </subcellularLocation>
</comment>
<feature type="transmembrane region" description="Helical" evidence="7">
    <location>
        <begin position="66"/>
        <end position="89"/>
    </location>
</feature>
<dbReference type="GO" id="GO:0005524">
    <property type="term" value="F:ATP binding"/>
    <property type="evidence" value="ECO:0007669"/>
    <property type="project" value="UniProtKB-KW"/>
</dbReference>
<dbReference type="InterPro" id="IPR014216">
    <property type="entry name" value="ABC_transptr_CydD"/>
</dbReference>
<reference evidence="10 11" key="1">
    <citation type="submission" date="2014-06" db="EMBL/GenBank/DDBJ databases">
        <authorList>
            <person name="Ju J."/>
            <person name="Zhang J."/>
        </authorList>
    </citation>
    <scope>NUCLEOTIDE SEQUENCE [LARGE SCALE GENOMIC DNA]</scope>
    <source>
        <strain evidence="10 11">DsW_47</strain>
    </source>
</reference>
<name>A0A1Z5YYC0_9PROT</name>
<dbReference type="OrthoDB" id="5288404at2"/>
<evidence type="ECO:0000259" key="8">
    <source>
        <dbReference type="PROSITE" id="PS50893"/>
    </source>
</evidence>
<dbReference type="PROSITE" id="PS00675">
    <property type="entry name" value="SIGMA54_INTERACT_1"/>
    <property type="match status" value="1"/>
</dbReference>
<evidence type="ECO:0000256" key="4">
    <source>
        <dbReference type="ARBA" id="ARBA00022840"/>
    </source>
</evidence>
<accession>A0A1Z5YYC0</accession>
<dbReference type="PANTHER" id="PTHR24221">
    <property type="entry name" value="ATP-BINDING CASSETTE SUB-FAMILY B"/>
    <property type="match status" value="1"/>
</dbReference>
<feature type="domain" description="ABC transporter" evidence="8">
    <location>
        <begin position="353"/>
        <end position="573"/>
    </location>
</feature>
<dbReference type="GO" id="GO:0016887">
    <property type="term" value="F:ATP hydrolysis activity"/>
    <property type="evidence" value="ECO:0007669"/>
    <property type="project" value="InterPro"/>
</dbReference>
<proteinExistence type="predicted"/>
<dbReference type="InterPro" id="IPR027417">
    <property type="entry name" value="P-loop_NTPase"/>
</dbReference>
<dbReference type="GO" id="GO:0034040">
    <property type="term" value="F:ATPase-coupled lipid transmembrane transporter activity"/>
    <property type="evidence" value="ECO:0007669"/>
    <property type="project" value="TreeGrafter"/>
</dbReference>
<dbReference type="Gene3D" id="3.40.50.300">
    <property type="entry name" value="P-loop containing nucleotide triphosphate hydrolases"/>
    <property type="match status" value="1"/>
</dbReference>
<evidence type="ECO:0000256" key="6">
    <source>
        <dbReference type="ARBA" id="ARBA00023136"/>
    </source>
</evidence>
<dbReference type="InterPro" id="IPR003593">
    <property type="entry name" value="AAA+_ATPase"/>
</dbReference>
<dbReference type="InterPro" id="IPR017871">
    <property type="entry name" value="ABC_transporter-like_CS"/>
</dbReference>
<dbReference type="Pfam" id="PF00005">
    <property type="entry name" value="ABC_tran"/>
    <property type="match status" value="1"/>
</dbReference>
<dbReference type="SUPFAM" id="SSF52540">
    <property type="entry name" value="P-loop containing nucleoside triphosphate hydrolases"/>
    <property type="match status" value="1"/>
</dbReference>
<dbReference type="InterPro" id="IPR039421">
    <property type="entry name" value="Type_1_exporter"/>
</dbReference>
<feature type="transmembrane region" description="Helical" evidence="7">
    <location>
        <begin position="26"/>
        <end position="54"/>
    </location>
</feature>
<evidence type="ECO:0000256" key="3">
    <source>
        <dbReference type="ARBA" id="ARBA00022741"/>
    </source>
</evidence>
<evidence type="ECO:0000313" key="10">
    <source>
        <dbReference type="EMBL" id="OUJ04373.1"/>
    </source>
</evidence>
<keyword evidence="6 7" id="KW-0472">Membrane</keyword>
<evidence type="ECO:0000256" key="7">
    <source>
        <dbReference type="SAM" id="Phobius"/>
    </source>
</evidence>
<feature type="transmembrane region" description="Helical" evidence="7">
    <location>
        <begin position="142"/>
        <end position="162"/>
    </location>
</feature>
<feature type="transmembrane region" description="Helical" evidence="7">
    <location>
        <begin position="168"/>
        <end position="192"/>
    </location>
</feature>
<dbReference type="AlphaFoldDB" id="A0A1Z5YYC0"/>
<dbReference type="SUPFAM" id="SSF90123">
    <property type="entry name" value="ABC transporter transmembrane region"/>
    <property type="match status" value="1"/>
</dbReference>
<dbReference type="GO" id="GO:0042883">
    <property type="term" value="P:cysteine transport"/>
    <property type="evidence" value="ECO:0007669"/>
    <property type="project" value="InterPro"/>
</dbReference>
<keyword evidence="5 7" id="KW-1133">Transmembrane helix</keyword>
<dbReference type="InterPro" id="IPR036640">
    <property type="entry name" value="ABC1_TM_sf"/>
</dbReference>
<evidence type="ECO:0000259" key="9">
    <source>
        <dbReference type="PROSITE" id="PS50929"/>
    </source>
</evidence>
<gene>
    <name evidence="10" type="ORF">HK14_10745</name>
</gene>